<proteinExistence type="predicted"/>
<dbReference type="EMBL" id="AP018795">
    <property type="protein sequence ID" value="BBF64518.1"/>
    <property type="molecule type" value="Genomic_DNA"/>
</dbReference>
<evidence type="ECO:0000313" key="2">
    <source>
        <dbReference type="Proteomes" id="UP000280188"/>
    </source>
</evidence>
<sequence>MPTPLAHLRDLAVIMRNPHHRRHPHRRLEGQRVPVVITSNPVRPHHRPLHERFRKRVQKLQANRSAVNWLRKNTPHLLLKMGRVPHH</sequence>
<gene>
    <name evidence="1" type="ORF">AFERRID_07360</name>
</gene>
<reference evidence="1 2" key="1">
    <citation type="journal article" date="2018" name="Microbiol. Resour. Announc.">
        <title>Complete Genome Sequence of Acidithiobacillus ferridurans JCM 18981.</title>
        <authorList>
            <person name="Miyauchi T."/>
            <person name="Kouzuma A."/>
            <person name="Abe T."/>
            <person name="Watanabe K."/>
        </authorList>
    </citation>
    <scope>NUCLEOTIDE SEQUENCE [LARGE SCALE GENOMIC DNA]</scope>
    <source>
        <strain evidence="2">ATCC 33020 / DSM 29468 / JCM 18981 / 11Fe</strain>
    </source>
</reference>
<dbReference type="AlphaFoldDB" id="A0A2Z6IFT0"/>
<keyword evidence="2" id="KW-1185">Reference proteome</keyword>
<dbReference type="Proteomes" id="UP000280188">
    <property type="component" value="Chromosome"/>
</dbReference>
<protein>
    <submittedName>
        <fullName evidence="1">Uncharacterized protein</fullName>
    </submittedName>
</protein>
<evidence type="ECO:0000313" key="1">
    <source>
        <dbReference type="EMBL" id="BBF64518.1"/>
    </source>
</evidence>
<name>A0A2Z6IFT0_ACIFI</name>
<dbReference type="KEGG" id="afj:AFERRID_07360"/>
<organism evidence="1 2">
    <name type="scientific">Acidithiobacillus ferridurans</name>
    <dbReference type="NCBI Taxonomy" id="1232575"/>
    <lineage>
        <taxon>Bacteria</taxon>
        <taxon>Pseudomonadati</taxon>
        <taxon>Pseudomonadota</taxon>
        <taxon>Acidithiobacillia</taxon>
        <taxon>Acidithiobacillales</taxon>
        <taxon>Acidithiobacillaceae</taxon>
        <taxon>Acidithiobacillus</taxon>
    </lineage>
</organism>
<accession>A0A2Z6IFT0</accession>